<keyword evidence="2" id="KW-1185">Reference proteome</keyword>
<comment type="caution">
    <text evidence="1">The sequence shown here is derived from an EMBL/GenBank/DDBJ whole genome shotgun (WGS) entry which is preliminary data.</text>
</comment>
<evidence type="ECO:0000313" key="1">
    <source>
        <dbReference type="EMBL" id="CAD6439223.1"/>
    </source>
</evidence>
<accession>A0A8H2VL97</accession>
<organism evidence="1 2">
    <name type="scientific">Sclerotinia trifoliorum</name>
    <dbReference type="NCBI Taxonomy" id="28548"/>
    <lineage>
        <taxon>Eukaryota</taxon>
        <taxon>Fungi</taxon>
        <taxon>Dikarya</taxon>
        <taxon>Ascomycota</taxon>
        <taxon>Pezizomycotina</taxon>
        <taxon>Leotiomycetes</taxon>
        <taxon>Helotiales</taxon>
        <taxon>Sclerotiniaceae</taxon>
        <taxon>Sclerotinia</taxon>
    </lineage>
</organism>
<dbReference type="AlphaFoldDB" id="A0A8H2VL97"/>
<name>A0A8H2VL97_9HELO</name>
<evidence type="ECO:0000313" key="2">
    <source>
        <dbReference type="Proteomes" id="UP000624404"/>
    </source>
</evidence>
<dbReference type="EMBL" id="CAJHIA010000002">
    <property type="protein sequence ID" value="CAD6439223.1"/>
    <property type="molecule type" value="Genomic_DNA"/>
</dbReference>
<reference evidence="1" key="1">
    <citation type="submission" date="2020-10" db="EMBL/GenBank/DDBJ databases">
        <authorList>
            <person name="Kusch S."/>
        </authorList>
    </citation>
    <scope>NUCLEOTIDE SEQUENCE</scope>
    <source>
        <strain evidence="1">SwB9</strain>
    </source>
</reference>
<dbReference type="Proteomes" id="UP000624404">
    <property type="component" value="Unassembled WGS sequence"/>
</dbReference>
<protein>
    <submittedName>
        <fullName evidence="1">6ad0f672-226e-48df-bac9-887648a6c043</fullName>
    </submittedName>
</protein>
<sequence length="195" mass="22131">MPVADWAATINVQEEEQSMIELLNFIEAQCPNLKRLSLLSYHCEYSGLATTNSRLLDINNDLLKLDLKDGRGDQAPNSAKSFPYDRLAALLKERNNIDRKTQIHYEKMVKQENKDSISYWKGVEVVNCLLCRLRHLHGYPDVFIPILKSSVPYNDDGTLATLPEDTTDSAVELGNKLSLINSSNEMPGRIEDRIH</sequence>
<gene>
    <name evidence="1" type="ORF">SCLTRI_LOCUS108</name>
</gene>
<proteinExistence type="predicted"/>
<dbReference type="OrthoDB" id="3544787at2759"/>